<dbReference type="InterPro" id="IPR050695">
    <property type="entry name" value="N-acetylmuramoyl_amidase_3"/>
</dbReference>
<comment type="caution">
    <text evidence="4">The sequence shown here is derived from an EMBL/GenBank/DDBJ whole genome shotgun (WGS) entry which is preliminary data.</text>
</comment>
<dbReference type="Gene3D" id="3.30.2010.10">
    <property type="entry name" value="Metalloproteases ('zincins'), catalytic domain"/>
    <property type="match status" value="1"/>
</dbReference>
<reference evidence="4" key="1">
    <citation type="submission" date="2023-07" db="EMBL/GenBank/DDBJ databases">
        <title>Sorghum-associated microbial communities from plants grown in Nebraska, USA.</title>
        <authorList>
            <person name="Schachtman D."/>
        </authorList>
    </citation>
    <scope>NUCLEOTIDE SEQUENCE</scope>
    <source>
        <strain evidence="4">BE330</strain>
    </source>
</reference>
<dbReference type="Pfam" id="PF05569">
    <property type="entry name" value="Peptidase_M56"/>
    <property type="match status" value="1"/>
</dbReference>
<evidence type="ECO:0000259" key="3">
    <source>
        <dbReference type="SMART" id="SM00646"/>
    </source>
</evidence>
<dbReference type="InterPro" id="IPR008756">
    <property type="entry name" value="Peptidase_M56"/>
</dbReference>
<keyword evidence="2" id="KW-0472">Membrane</keyword>
<gene>
    <name evidence="4" type="ORF">J2Y00_004821</name>
</gene>
<dbReference type="SUPFAM" id="SSF53187">
    <property type="entry name" value="Zn-dependent exopeptidases"/>
    <property type="match status" value="1"/>
</dbReference>
<dbReference type="AlphaFoldDB" id="A0AAE3XHV8"/>
<keyword evidence="1" id="KW-0378">Hydrolase</keyword>
<feature type="transmembrane region" description="Helical" evidence="2">
    <location>
        <begin position="36"/>
        <end position="55"/>
    </location>
</feature>
<dbReference type="RefSeq" id="WP_309858801.1">
    <property type="nucleotide sequence ID" value="NZ_JAVDQJ010000023.1"/>
</dbReference>
<feature type="transmembrane region" description="Helical" evidence="2">
    <location>
        <begin position="305"/>
        <end position="326"/>
    </location>
</feature>
<protein>
    <submittedName>
        <fullName evidence="4">N-acetylmuramoyl-L-alanine amidase</fullName>
    </submittedName>
</protein>
<dbReference type="Proteomes" id="UP001185331">
    <property type="component" value="Unassembled WGS sequence"/>
</dbReference>
<organism evidence="4 5">
    <name type="scientific">Deinococcus soli</name>
    <name type="common">ex Cha et al. 2016</name>
    <dbReference type="NCBI Taxonomy" id="1309411"/>
    <lineage>
        <taxon>Bacteria</taxon>
        <taxon>Thermotogati</taxon>
        <taxon>Deinococcota</taxon>
        <taxon>Deinococci</taxon>
        <taxon>Deinococcales</taxon>
        <taxon>Deinococcaceae</taxon>
        <taxon>Deinococcus</taxon>
    </lineage>
</organism>
<name>A0AAE3XHV8_9DEIO</name>
<evidence type="ECO:0000256" key="2">
    <source>
        <dbReference type="SAM" id="Phobius"/>
    </source>
</evidence>
<evidence type="ECO:0000256" key="1">
    <source>
        <dbReference type="ARBA" id="ARBA00022801"/>
    </source>
</evidence>
<dbReference type="GO" id="GO:0030288">
    <property type="term" value="C:outer membrane-bounded periplasmic space"/>
    <property type="evidence" value="ECO:0007669"/>
    <property type="project" value="TreeGrafter"/>
</dbReference>
<dbReference type="EMBL" id="JAVDQK010000025">
    <property type="protein sequence ID" value="MDR6221189.1"/>
    <property type="molecule type" value="Genomic_DNA"/>
</dbReference>
<feature type="transmembrane region" description="Helical" evidence="2">
    <location>
        <begin position="111"/>
        <end position="129"/>
    </location>
</feature>
<keyword evidence="2" id="KW-1133">Transmembrane helix</keyword>
<dbReference type="SMART" id="SM00646">
    <property type="entry name" value="Ami_3"/>
    <property type="match status" value="1"/>
</dbReference>
<dbReference type="PANTHER" id="PTHR30404">
    <property type="entry name" value="N-ACETYLMURAMOYL-L-ALANINE AMIDASE"/>
    <property type="match status" value="1"/>
</dbReference>
<feature type="domain" description="MurNAc-LAA" evidence="3">
    <location>
        <begin position="397"/>
        <end position="507"/>
    </location>
</feature>
<dbReference type="Gene3D" id="3.40.630.40">
    <property type="entry name" value="Zn-dependent exopeptidases"/>
    <property type="match status" value="1"/>
</dbReference>
<sequence>MTEWLLTYLLHSTLVLSVVLLLVSVFTPPAALRDHLLRLALCLPLGTSLLSLSVLSPPRVVAQMTATALSSVSESAVSTPISQRPPVAAARPGVSNQSVIPLPLPTPEVPWALLLLLGSAGWTVVRYGLAWRHLPLSSARPSEEPALQRILSDVTRHAPLRHVRLLQGPVSGPCALGRHTILIPPDLTNHLTHQQLNAVVAHEYAHLLRRDPAWTVALGVLTHLLWFQPLNWMVLAAWRRASEEQCDAWAARIVSPGHLAHALLRLAQPASRPAHALLSPSASTSHLTVRITALIRPKEPAMPRIPFLLLAGVPFALVAALPPVALAGSGGPRGIVVLDPGHGGEDAGVVGYAVEKDVTLVLAQQIRRDLTLAGVQVIMTREGDQGLSVLDRARLAVSPANLFLSLHADAAEDETQRGISAYVAAQDASPQQKVSRAFATRLLADITGNTGAPSRGIKEMEYTVLTKAKVPAVLLNVGFATNAGDGGKLTNPADQQRLSASVVRAIQATLQSP</sequence>
<dbReference type="GO" id="GO:0008745">
    <property type="term" value="F:N-acetylmuramoyl-L-alanine amidase activity"/>
    <property type="evidence" value="ECO:0007669"/>
    <property type="project" value="InterPro"/>
</dbReference>
<dbReference type="CDD" id="cd07341">
    <property type="entry name" value="M56_BlaR1_MecR1_like"/>
    <property type="match status" value="1"/>
</dbReference>
<feature type="transmembrane region" description="Helical" evidence="2">
    <location>
        <begin position="6"/>
        <end position="24"/>
    </location>
</feature>
<dbReference type="GO" id="GO:0009253">
    <property type="term" value="P:peptidoglycan catabolic process"/>
    <property type="evidence" value="ECO:0007669"/>
    <property type="project" value="InterPro"/>
</dbReference>
<proteinExistence type="predicted"/>
<evidence type="ECO:0000313" key="5">
    <source>
        <dbReference type="Proteomes" id="UP001185331"/>
    </source>
</evidence>
<evidence type="ECO:0000313" key="4">
    <source>
        <dbReference type="EMBL" id="MDR6221189.1"/>
    </source>
</evidence>
<dbReference type="CDD" id="cd02696">
    <property type="entry name" value="MurNAc-LAA"/>
    <property type="match status" value="1"/>
</dbReference>
<accession>A0AAE3XHV8</accession>
<dbReference type="PANTHER" id="PTHR30404:SF0">
    <property type="entry name" value="N-ACETYLMURAMOYL-L-ALANINE AMIDASE AMIC"/>
    <property type="match status" value="1"/>
</dbReference>
<dbReference type="InterPro" id="IPR002508">
    <property type="entry name" value="MurNAc-LAA_cat"/>
</dbReference>
<dbReference type="Pfam" id="PF01520">
    <property type="entry name" value="Amidase_3"/>
    <property type="match status" value="1"/>
</dbReference>
<keyword evidence="2" id="KW-0812">Transmembrane</keyword>